<sequence length="263" mass="28634">MKKSVLFSLLGLAVCLFTACSSDNNEGEEPTPPTVSGKKISSVKTIWGGDGSDGTLITLSYDKQGRVNSIKDVSTEKGEIYTANANYNYSNTSIEVKENESGGDSYSYNYTLDDNKRISKAVVAHNNHAETCEYTYDGNGQLAGITTNGGENYSISWHNGNISTVVCTETRNGKTSQSVENYTYTNYSTKNLIGIAGRGVVGISYLDPVLFVQGYFGAYPKNTISTYTRNNEPTETQKYEVDGQGYITKLSVSDGDISTITWE</sequence>
<reference evidence="3" key="1">
    <citation type="submission" date="2024-07" db="EMBL/GenBank/DDBJ databases">
        <title>Complete genome sequence of Prevotella sp. YM-2024 GTC17259.</title>
        <authorList>
            <person name="Hayashi M."/>
            <person name="Muto Y."/>
            <person name="Tanaka K."/>
            <person name="Niwa H."/>
        </authorList>
    </citation>
    <scope>NUCLEOTIDE SEQUENCE</scope>
    <source>
        <strain evidence="3">GTC17259</strain>
    </source>
</reference>
<accession>A0AB33J2U9</accession>
<protein>
    <recommendedName>
        <fullName evidence="2">DUF4595 domain-containing protein</fullName>
    </recommendedName>
</protein>
<dbReference type="Pfam" id="PF15283">
    <property type="entry name" value="DUF4595"/>
    <property type="match status" value="1"/>
</dbReference>
<dbReference type="Gene3D" id="2.180.10.10">
    <property type="entry name" value="RHS repeat-associated core"/>
    <property type="match status" value="1"/>
</dbReference>
<gene>
    <name evidence="3" type="ORF">GTC17259_02170</name>
</gene>
<feature type="chain" id="PRO_5044245499" description="DUF4595 domain-containing protein" evidence="1">
    <location>
        <begin position="22"/>
        <end position="263"/>
    </location>
</feature>
<evidence type="ECO:0000259" key="2">
    <source>
        <dbReference type="Pfam" id="PF15283"/>
    </source>
</evidence>
<keyword evidence="1" id="KW-0732">Signal</keyword>
<dbReference type="PROSITE" id="PS51257">
    <property type="entry name" value="PROKAR_LIPOPROTEIN"/>
    <property type="match status" value="1"/>
</dbReference>
<proteinExistence type="predicted"/>
<feature type="signal peptide" evidence="1">
    <location>
        <begin position="1"/>
        <end position="21"/>
    </location>
</feature>
<name>A0AB33J2U9_9BACT</name>
<dbReference type="InterPro" id="IPR006530">
    <property type="entry name" value="YD"/>
</dbReference>
<dbReference type="AlphaFoldDB" id="A0AB33J2U9"/>
<dbReference type="NCBIfam" id="TIGR01643">
    <property type="entry name" value="YD_repeat_2x"/>
    <property type="match status" value="1"/>
</dbReference>
<dbReference type="CDD" id="cd12871">
    <property type="entry name" value="Bacuni_01323_like"/>
    <property type="match status" value="1"/>
</dbReference>
<evidence type="ECO:0000313" key="3">
    <source>
        <dbReference type="EMBL" id="BFO75167.1"/>
    </source>
</evidence>
<dbReference type="EMBL" id="AP035787">
    <property type="protein sequence ID" value="BFO75167.1"/>
    <property type="molecule type" value="Genomic_DNA"/>
</dbReference>
<evidence type="ECO:0000256" key="1">
    <source>
        <dbReference type="SAM" id="SignalP"/>
    </source>
</evidence>
<organism evidence="3">
    <name type="scientific">Prevotella sp. GTC17259</name>
    <dbReference type="NCBI Taxonomy" id="3236795"/>
    <lineage>
        <taxon>Bacteria</taxon>
        <taxon>Pseudomonadati</taxon>
        <taxon>Bacteroidota</taxon>
        <taxon>Bacteroidia</taxon>
        <taxon>Bacteroidales</taxon>
        <taxon>Prevotellaceae</taxon>
        <taxon>Prevotella</taxon>
    </lineage>
</organism>
<dbReference type="InterPro" id="IPR027931">
    <property type="entry name" value="DUF4595"/>
</dbReference>
<feature type="domain" description="DUF4595" evidence="2">
    <location>
        <begin position="60"/>
        <end position="241"/>
    </location>
</feature>